<dbReference type="Pfam" id="PF21175">
    <property type="entry name" value="RecR_C"/>
    <property type="match status" value="1"/>
</dbReference>
<dbReference type="GO" id="GO:0006281">
    <property type="term" value="P:DNA repair"/>
    <property type="evidence" value="ECO:0007669"/>
    <property type="project" value="UniProtKB-UniRule"/>
</dbReference>
<evidence type="ECO:0000256" key="5">
    <source>
        <dbReference type="ARBA" id="ARBA00023172"/>
    </source>
</evidence>
<keyword evidence="10" id="KW-1185">Reference proteome</keyword>
<evidence type="ECO:0000256" key="4">
    <source>
        <dbReference type="ARBA" id="ARBA00022833"/>
    </source>
</evidence>
<keyword evidence="1 7" id="KW-0479">Metal-binding</keyword>
<evidence type="ECO:0000256" key="3">
    <source>
        <dbReference type="ARBA" id="ARBA00022771"/>
    </source>
</evidence>
<name>A0A4R7UDY7_9BACT</name>
<dbReference type="Gene3D" id="1.10.8.420">
    <property type="entry name" value="RecR Domain 1"/>
    <property type="match status" value="1"/>
</dbReference>
<proteinExistence type="inferred from homology"/>
<protein>
    <recommendedName>
        <fullName evidence="7">Recombination protein RecR</fullName>
    </recommendedName>
</protein>
<comment type="similarity">
    <text evidence="7">Belongs to the RecR family.</text>
</comment>
<evidence type="ECO:0000256" key="1">
    <source>
        <dbReference type="ARBA" id="ARBA00022723"/>
    </source>
</evidence>
<dbReference type="PANTHER" id="PTHR30446:SF0">
    <property type="entry name" value="RECOMBINATION PROTEIN RECR"/>
    <property type="match status" value="1"/>
</dbReference>
<evidence type="ECO:0000256" key="2">
    <source>
        <dbReference type="ARBA" id="ARBA00022763"/>
    </source>
</evidence>
<gene>
    <name evidence="7" type="primary">recR</name>
    <name evidence="9" type="ORF">BCF59_0553</name>
</gene>
<accession>A0A4R7UDY7</accession>
<dbReference type="HAMAP" id="MF_00017">
    <property type="entry name" value="RecR"/>
    <property type="match status" value="1"/>
</dbReference>
<keyword evidence="6 7" id="KW-0234">DNA repair</keyword>
<evidence type="ECO:0000313" key="10">
    <source>
        <dbReference type="Proteomes" id="UP000295757"/>
    </source>
</evidence>
<dbReference type="GO" id="GO:0003677">
    <property type="term" value="F:DNA binding"/>
    <property type="evidence" value="ECO:0007669"/>
    <property type="project" value="UniProtKB-UniRule"/>
</dbReference>
<dbReference type="Proteomes" id="UP000295757">
    <property type="component" value="Unassembled WGS sequence"/>
</dbReference>
<dbReference type="InterPro" id="IPR023627">
    <property type="entry name" value="Rcmb_RecR"/>
</dbReference>
<sequence>MFESEDINNLIQKLKKIPGFSKKSSEKFVYWIFDNEQISVNLLVNDIKKIKENTKFCNNCTNILDKKLECKICNDETRKNTLLVLENLSILDKIEKSGFYFGRYFIFNKQIESEYDYKNNLAYINDFLNYAKGFEEIILGISPTLKGEILINILKKALKNLKLKVSQIAIGVPLGASVDYIDETTLKFSIKNRQKD</sequence>
<organism evidence="9 10">
    <name type="scientific">Mycoplasmopsis mustelae</name>
    <dbReference type="NCBI Taxonomy" id="171289"/>
    <lineage>
        <taxon>Bacteria</taxon>
        <taxon>Bacillati</taxon>
        <taxon>Mycoplasmatota</taxon>
        <taxon>Mycoplasmoidales</taxon>
        <taxon>Metamycoplasmataceae</taxon>
        <taxon>Mycoplasmopsis</taxon>
    </lineage>
</organism>
<dbReference type="SUPFAM" id="SSF111304">
    <property type="entry name" value="Recombination protein RecR"/>
    <property type="match status" value="1"/>
</dbReference>
<keyword evidence="4 7" id="KW-0862">Zinc</keyword>
<dbReference type="OrthoDB" id="9802672at2"/>
<dbReference type="PROSITE" id="PS50880">
    <property type="entry name" value="TOPRIM"/>
    <property type="match status" value="1"/>
</dbReference>
<dbReference type="InterPro" id="IPR006171">
    <property type="entry name" value="TOPRIM_dom"/>
</dbReference>
<dbReference type="RefSeq" id="WP_134111002.1">
    <property type="nucleotide sequence ID" value="NZ_SOCN01000002.1"/>
</dbReference>
<keyword evidence="5 7" id="KW-0233">DNA recombination</keyword>
<dbReference type="EMBL" id="SOCN01000002">
    <property type="protein sequence ID" value="TDV23562.1"/>
    <property type="molecule type" value="Genomic_DNA"/>
</dbReference>
<evidence type="ECO:0000259" key="8">
    <source>
        <dbReference type="PROSITE" id="PS50880"/>
    </source>
</evidence>
<dbReference type="AlphaFoldDB" id="A0A4R7UDY7"/>
<evidence type="ECO:0000313" key="9">
    <source>
        <dbReference type="EMBL" id="TDV23562.1"/>
    </source>
</evidence>
<reference evidence="9 10" key="1">
    <citation type="submission" date="2019-03" db="EMBL/GenBank/DDBJ databases">
        <title>Genomic Encyclopedia of Archaeal and Bacterial Type Strains, Phase II (KMG-II): from individual species to whole genera.</title>
        <authorList>
            <person name="Goeker M."/>
        </authorList>
    </citation>
    <scope>NUCLEOTIDE SEQUENCE [LARGE SCALE GENOMIC DNA]</scope>
    <source>
        <strain evidence="9 10">ATCC 35214</strain>
    </source>
</reference>
<evidence type="ECO:0000256" key="6">
    <source>
        <dbReference type="ARBA" id="ARBA00023204"/>
    </source>
</evidence>
<dbReference type="GO" id="GO:0008270">
    <property type="term" value="F:zinc ion binding"/>
    <property type="evidence" value="ECO:0007669"/>
    <property type="project" value="UniProtKB-KW"/>
</dbReference>
<comment type="function">
    <text evidence="7">May play a role in DNA repair. It seems to be involved in an RecBC-independent recombinational process of DNA repair. It may act with RecF and RecO.</text>
</comment>
<dbReference type="PANTHER" id="PTHR30446">
    <property type="entry name" value="RECOMBINATION PROTEIN RECR"/>
    <property type="match status" value="1"/>
</dbReference>
<comment type="caution">
    <text evidence="7">Lacks conserved residue(s) required for the propagation of feature annotation.</text>
</comment>
<dbReference type="InterPro" id="IPR000093">
    <property type="entry name" value="DNA_Rcmb_RecR"/>
</dbReference>
<dbReference type="GO" id="GO:0006310">
    <property type="term" value="P:DNA recombination"/>
    <property type="evidence" value="ECO:0007669"/>
    <property type="project" value="UniProtKB-UniRule"/>
</dbReference>
<comment type="caution">
    <text evidence="9">The sequence shown here is derived from an EMBL/GenBank/DDBJ whole genome shotgun (WGS) entry which is preliminary data.</text>
</comment>
<keyword evidence="2 7" id="KW-0227">DNA damage</keyword>
<feature type="domain" description="Toprim" evidence="8">
    <location>
        <begin position="80"/>
        <end position="173"/>
    </location>
</feature>
<evidence type="ECO:0000256" key="7">
    <source>
        <dbReference type="HAMAP-Rule" id="MF_00017"/>
    </source>
</evidence>
<dbReference type="Gene3D" id="3.40.1360.10">
    <property type="match status" value="1"/>
</dbReference>
<keyword evidence="3 7" id="KW-0863">Zinc-finger</keyword>